<keyword evidence="3 5" id="KW-0808">Transferase</keyword>
<dbReference type="SUPFAM" id="SSF53448">
    <property type="entry name" value="Nucleotide-diphospho-sugar transferases"/>
    <property type="match status" value="1"/>
</dbReference>
<comment type="caution">
    <text evidence="5">The sequence shown here is derived from an EMBL/GenBank/DDBJ whole genome shotgun (WGS) entry which is preliminary data.</text>
</comment>
<dbReference type="GO" id="GO:0016757">
    <property type="term" value="F:glycosyltransferase activity"/>
    <property type="evidence" value="ECO:0007669"/>
    <property type="project" value="UniProtKB-KW"/>
</dbReference>
<sequence length="277" mass="32507">MMIVEEREVLVSCILAVNRLDGFLPVAIDSILTQTYRNLELIIIANNCNEDLWSFLEEIKKTDSRIITRRTSIGQLVFNLNYGIDIARGKYIARMDADDISLPTRIEKQIDFLEKHKSVNMLATNFVRINIADEIISKPITNTFDNKDIRKELKYSNPIAHPSLMFRKCDVIKNRGYSWSFWAEDYEYHLRASRNPDYKFHCLSDVLLHYRVSDSQMTANNDNIVNYADESALLYREWIITGDKAYLLRIILLSRTFRSVSRPIKNVVRRFFVKKNH</sequence>
<dbReference type="InterPro" id="IPR001173">
    <property type="entry name" value="Glyco_trans_2-like"/>
</dbReference>
<comment type="similarity">
    <text evidence="1">Belongs to the glycosyltransferase 2 family.</text>
</comment>
<keyword evidence="6" id="KW-1185">Reference proteome</keyword>
<dbReference type="PANTHER" id="PTHR43685">
    <property type="entry name" value="GLYCOSYLTRANSFERASE"/>
    <property type="match status" value="1"/>
</dbReference>
<evidence type="ECO:0000256" key="2">
    <source>
        <dbReference type="ARBA" id="ARBA00022676"/>
    </source>
</evidence>
<proteinExistence type="inferred from homology"/>
<feature type="domain" description="Glycosyltransferase 2-like" evidence="4">
    <location>
        <begin position="14"/>
        <end position="174"/>
    </location>
</feature>
<dbReference type="Gene3D" id="3.90.550.10">
    <property type="entry name" value="Spore Coat Polysaccharide Biosynthesis Protein SpsA, Chain A"/>
    <property type="match status" value="1"/>
</dbReference>
<evidence type="ECO:0000256" key="1">
    <source>
        <dbReference type="ARBA" id="ARBA00006739"/>
    </source>
</evidence>
<dbReference type="RefSeq" id="WP_220110644.1">
    <property type="nucleotide sequence ID" value="NZ_JAHZST010000012.1"/>
</dbReference>
<dbReference type="EC" id="2.4.-.-" evidence="5"/>
<dbReference type="Proteomes" id="UP001195963">
    <property type="component" value="Unassembled WGS sequence"/>
</dbReference>
<keyword evidence="2 5" id="KW-0328">Glycosyltransferase</keyword>
<organism evidence="5 6">
    <name type="scientific">Shewanella nanhaiensis</name>
    <dbReference type="NCBI Taxonomy" id="2864872"/>
    <lineage>
        <taxon>Bacteria</taxon>
        <taxon>Pseudomonadati</taxon>
        <taxon>Pseudomonadota</taxon>
        <taxon>Gammaproteobacteria</taxon>
        <taxon>Alteromonadales</taxon>
        <taxon>Shewanellaceae</taxon>
        <taxon>Shewanella</taxon>
    </lineage>
</organism>
<evidence type="ECO:0000313" key="5">
    <source>
        <dbReference type="EMBL" id="MBW8185204.1"/>
    </source>
</evidence>
<accession>A0ABS7E6A4</accession>
<protein>
    <submittedName>
        <fullName evidence="5">Glycosyltransferase</fullName>
        <ecNumber evidence="5">2.4.-.-</ecNumber>
    </submittedName>
</protein>
<reference evidence="5 6" key="1">
    <citation type="submission" date="2021-07" db="EMBL/GenBank/DDBJ databases">
        <title>Shewanella sp. nov, isolated from SCS.</title>
        <authorList>
            <person name="Cao W.R."/>
        </authorList>
    </citation>
    <scope>NUCLEOTIDE SEQUENCE [LARGE SCALE GENOMIC DNA]</scope>
    <source>
        <strain evidence="5 6">NR704-98</strain>
    </source>
</reference>
<dbReference type="InterPro" id="IPR050834">
    <property type="entry name" value="Glycosyltransf_2"/>
</dbReference>
<dbReference type="Pfam" id="PF00535">
    <property type="entry name" value="Glycos_transf_2"/>
    <property type="match status" value="1"/>
</dbReference>
<name>A0ABS7E6A4_9GAMM</name>
<dbReference type="InterPro" id="IPR029044">
    <property type="entry name" value="Nucleotide-diphossugar_trans"/>
</dbReference>
<evidence type="ECO:0000259" key="4">
    <source>
        <dbReference type="Pfam" id="PF00535"/>
    </source>
</evidence>
<evidence type="ECO:0000313" key="6">
    <source>
        <dbReference type="Proteomes" id="UP001195963"/>
    </source>
</evidence>
<gene>
    <name evidence="5" type="ORF">K0625_16205</name>
</gene>
<evidence type="ECO:0000256" key="3">
    <source>
        <dbReference type="ARBA" id="ARBA00022679"/>
    </source>
</evidence>
<dbReference type="EMBL" id="JAHZST010000012">
    <property type="protein sequence ID" value="MBW8185204.1"/>
    <property type="molecule type" value="Genomic_DNA"/>
</dbReference>
<dbReference type="PANTHER" id="PTHR43685:SF5">
    <property type="entry name" value="GLYCOSYLTRANSFERASE EPSE-RELATED"/>
    <property type="match status" value="1"/>
</dbReference>